<name>A0A8B6FAQ1_MYTGA</name>
<feature type="transmembrane region" description="Helical" evidence="1">
    <location>
        <begin position="271"/>
        <end position="300"/>
    </location>
</feature>
<evidence type="ECO:0000313" key="3">
    <source>
        <dbReference type="Proteomes" id="UP000596742"/>
    </source>
</evidence>
<comment type="caution">
    <text evidence="2">The sequence shown here is derived from an EMBL/GenBank/DDBJ whole genome shotgun (WGS) entry which is preliminary data.</text>
</comment>
<proteinExistence type="predicted"/>
<gene>
    <name evidence="2" type="ORF">MGAL_10B033908</name>
</gene>
<keyword evidence="1" id="KW-1133">Transmembrane helix</keyword>
<evidence type="ECO:0000256" key="1">
    <source>
        <dbReference type="SAM" id="Phobius"/>
    </source>
</evidence>
<dbReference type="AlphaFoldDB" id="A0A8B6FAQ1"/>
<keyword evidence="3" id="KW-1185">Reference proteome</keyword>
<evidence type="ECO:0000313" key="2">
    <source>
        <dbReference type="EMBL" id="VDI47091.1"/>
    </source>
</evidence>
<keyword evidence="1" id="KW-0812">Transmembrane</keyword>
<dbReference type="Proteomes" id="UP000596742">
    <property type="component" value="Unassembled WGS sequence"/>
</dbReference>
<keyword evidence="1" id="KW-0472">Membrane</keyword>
<protein>
    <submittedName>
        <fullName evidence="2">Uncharacterized protein</fullName>
    </submittedName>
</protein>
<organism evidence="2 3">
    <name type="scientific">Mytilus galloprovincialis</name>
    <name type="common">Mediterranean mussel</name>
    <dbReference type="NCBI Taxonomy" id="29158"/>
    <lineage>
        <taxon>Eukaryota</taxon>
        <taxon>Metazoa</taxon>
        <taxon>Spiralia</taxon>
        <taxon>Lophotrochozoa</taxon>
        <taxon>Mollusca</taxon>
        <taxon>Bivalvia</taxon>
        <taxon>Autobranchia</taxon>
        <taxon>Pteriomorphia</taxon>
        <taxon>Mytilida</taxon>
        <taxon>Mytiloidea</taxon>
        <taxon>Mytilidae</taxon>
        <taxon>Mytilinae</taxon>
        <taxon>Mytilus</taxon>
    </lineage>
</organism>
<accession>A0A8B6FAQ1</accession>
<dbReference type="OrthoDB" id="10063988at2759"/>
<sequence>MILSDINTILTSFSEHSADWEQGENHFFHINPGTNRYTVRIPFGCPTTITLPVEDPDGDNLQAREANPDECGGACTSLPKFILKPTLGQLIIDATTKNGYKADELYRVTLMIEDYPTYTIKIGNDTVTPRHSISKIPLQFTVKVIDNPSSCDNTDMTFAYPTLDDGQRISYPGFIKYGKFRNGVYVESKLSNSVEFMASLPAGMQVELLKDDKFRKNVSRIFISWNPPREQSADNIMCVWGKRDNGITSDTRCVVGLINDTEQHHKNSETWPLVIASVCGATALVGATACCWWCLCGAAVNRRKRKRIHPKPRSVEKNGVAHNNVSSIRKSIDILQGAK</sequence>
<dbReference type="EMBL" id="UYJE01006571">
    <property type="protein sequence ID" value="VDI47091.1"/>
    <property type="molecule type" value="Genomic_DNA"/>
</dbReference>
<reference evidence="2" key="1">
    <citation type="submission" date="2018-11" db="EMBL/GenBank/DDBJ databases">
        <authorList>
            <person name="Alioto T."/>
            <person name="Alioto T."/>
        </authorList>
    </citation>
    <scope>NUCLEOTIDE SEQUENCE</scope>
</reference>